<evidence type="ECO:0000313" key="3">
    <source>
        <dbReference type="Proteomes" id="UP000437131"/>
    </source>
</evidence>
<proteinExistence type="predicted"/>
<evidence type="ECO:0000256" key="1">
    <source>
        <dbReference type="ARBA" id="ARBA00023172"/>
    </source>
</evidence>
<accession>A0A844GZA0</accession>
<dbReference type="EMBL" id="WMIA01000027">
    <property type="protein sequence ID" value="MTF40392.1"/>
    <property type="molecule type" value="Genomic_DNA"/>
</dbReference>
<dbReference type="InterPro" id="IPR013762">
    <property type="entry name" value="Integrase-like_cat_sf"/>
</dbReference>
<dbReference type="Gene3D" id="1.10.443.10">
    <property type="entry name" value="Intergrase catalytic core"/>
    <property type="match status" value="1"/>
</dbReference>
<name>A0A844GZA0_9CHRO</name>
<dbReference type="AlphaFoldDB" id="A0A844GZA0"/>
<dbReference type="RefSeq" id="WP_155084582.1">
    <property type="nucleotide sequence ID" value="NZ_WMIA01000027.1"/>
</dbReference>
<dbReference type="SUPFAM" id="SSF56349">
    <property type="entry name" value="DNA breaking-rejoining enzymes"/>
    <property type="match status" value="1"/>
</dbReference>
<reference evidence="2 3" key="1">
    <citation type="submission" date="2019-11" db="EMBL/GenBank/DDBJ databases">
        <title>Isolation of a new High Light Tolerant Cyanobacteria.</title>
        <authorList>
            <person name="Dobson Z."/>
            <person name="Vaughn N."/>
            <person name="Vaughn M."/>
            <person name="Fromme P."/>
            <person name="Mazor Y."/>
        </authorList>
    </citation>
    <scope>NUCLEOTIDE SEQUENCE [LARGE SCALE GENOMIC DNA]</scope>
    <source>
        <strain evidence="2 3">0216</strain>
    </source>
</reference>
<dbReference type="InterPro" id="IPR011010">
    <property type="entry name" value="DNA_brk_join_enz"/>
</dbReference>
<dbReference type="GO" id="GO:0015074">
    <property type="term" value="P:DNA integration"/>
    <property type="evidence" value="ECO:0007669"/>
    <property type="project" value="InterPro"/>
</dbReference>
<dbReference type="Proteomes" id="UP000437131">
    <property type="component" value="Unassembled WGS sequence"/>
</dbReference>
<evidence type="ECO:0000313" key="2">
    <source>
        <dbReference type="EMBL" id="MTF40392.1"/>
    </source>
</evidence>
<comment type="caution">
    <text evidence="2">The sequence shown here is derived from an EMBL/GenBank/DDBJ whole genome shotgun (WGS) entry which is preliminary data.</text>
</comment>
<sequence length="624" mass="72471">MNKFNFAPNNLANCLRLFKLHSNSNLFSSVQSTIIKYCLVSLGFQLNLSKRLTNKQIESAYKFMESFPIKTCLELKDAFQSFCENNNVSSSNKAKYLYNLRTFIDWYKQAEKSWYQVDYFNGGNIYRFSGELKDKIQRKKLTNRGKMTKFKLSLDPSDYPHICNAETYVQLIKGELSEFENFMKRRGFSDDSIKTRCYSIIKIFGWLYLSEKVPLSELSFTSIIAVTSVNISSVDYDSYDEYINAKGFSIQEIREIAKKTIALLKEFFAWLPHSPSPNTKSVYVQSVLLLAKFLYREETNSSTHTDCEDIPVVLALQNFHNRIAEEIKQNPPVVAYENKAVTWSNAMYVLNRSRFEAILADGDKICKGKCRKRERELRAMSNSMNRFLLLALLTLIPPDRQQIARSLVWQEDLIYGRYCQGQLEMLSSFVSDTDTDIGFYLNIYQDKYKVGKFYGDWLGKIPNYFFPDGTQFYDYLELWLMGDNKNNPLRSILKLEDDYNQSLRLSLHKNAANHNYVFLGRNKGNPLNRQTLGSIIRHLFERMSNVPVSPNTLRHMFRTYVNELGISKTESESIAFWMKHSPETAAKYSRQTLESKLQPGFSLLSRINQNLLSKTTTNNPHCSD</sequence>
<gene>
    <name evidence="2" type="ORF">GGC33_15860</name>
</gene>
<protein>
    <submittedName>
        <fullName evidence="2">Tyrosine-type recombinase/integrase</fullName>
    </submittedName>
</protein>
<dbReference type="GO" id="GO:0006310">
    <property type="term" value="P:DNA recombination"/>
    <property type="evidence" value="ECO:0007669"/>
    <property type="project" value="UniProtKB-KW"/>
</dbReference>
<organism evidence="2 3">
    <name type="scientific">Cyanobacterium aponinum 0216</name>
    <dbReference type="NCBI Taxonomy" id="2676140"/>
    <lineage>
        <taxon>Bacteria</taxon>
        <taxon>Bacillati</taxon>
        <taxon>Cyanobacteriota</taxon>
        <taxon>Cyanophyceae</taxon>
        <taxon>Oscillatoriophycideae</taxon>
        <taxon>Chroococcales</taxon>
        <taxon>Geminocystaceae</taxon>
        <taxon>Cyanobacterium</taxon>
    </lineage>
</organism>
<keyword evidence="1" id="KW-0233">DNA recombination</keyword>
<dbReference type="GO" id="GO:0003677">
    <property type="term" value="F:DNA binding"/>
    <property type="evidence" value="ECO:0007669"/>
    <property type="project" value="InterPro"/>
</dbReference>